<evidence type="ECO:0000256" key="2">
    <source>
        <dbReference type="ARBA" id="ARBA00022840"/>
    </source>
</evidence>
<keyword evidence="2" id="KW-0067">ATP-binding</keyword>
<keyword evidence="4" id="KW-1185">Reference proteome</keyword>
<reference evidence="4" key="2">
    <citation type="submission" date="2009-11" db="EMBL/GenBank/DDBJ databases">
        <title>The Genome Sequence of Allomyces macrogynus strain ATCC 38327.</title>
        <authorList>
            <consortium name="The Broad Institute Genome Sequencing Platform"/>
            <person name="Russ C."/>
            <person name="Cuomo C."/>
            <person name="Shea T."/>
            <person name="Young S.K."/>
            <person name="Zeng Q."/>
            <person name="Koehrsen M."/>
            <person name="Haas B."/>
            <person name="Borodovsky M."/>
            <person name="Guigo R."/>
            <person name="Alvarado L."/>
            <person name="Berlin A."/>
            <person name="Borenstein D."/>
            <person name="Chen Z."/>
            <person name="Engels R."/>
            <person name="Freedman E."/>
            <person name="Gellesch M."/>
            <person name="Goldberg J."/>
            <person name="Griggs A."/>
            <person name="Gujja S."/>
            <person name="Heiman D."/>
            <person name="Hepburn T."/>
            <person name="Howarth C."/>
            <person name="Jen D."/>
            <person name="Larson L."/>
            <person name="Lewis B."/>
            <person name="Mehta T."/>
            <person name="Park D."/>
            <person name="Pearson M."/>
            <person name="Roberts A."/>
            <person name="Saif S."/>
            <person name="Shenoy N."/>
            <person name="Sisk P."/>
            <person name="Stolte C."/>
            <person name="Sykes S."/>
            <person name="Walk T."/>
            <person name="White J."/>
            <person name="Yandava C."/>
            <person name="Burger G."/>
            <person name="Gray M.W."/>
            <person name="Holland P.W.H."/>
            <person name="King N."/>
            <person name="Lang F.B.F."/>
            <person name="Roger A.J."/>
            <person name="Ruiz-Trillo I."/>
            <person name="Lander E."/>
            <person name="Nusbaum C."/>
        </authorList>
    </citation>
    <scope>NUCLEOTIDE SEQUENCE [LARGE SCALE GENOMIC DNA]</scope>
    <source>
        <strain evidence="4">ATCC 38327</strain>
    </source>
</reference>
<dbReference type="Proteomes" id="UP000054350">
    <property type="component" value="Unassembled WGS sequence"/>
</dbReference>
<dbReference type="PANTHER" id="PTHR14187:SF5">
    <property type="entry name" value="HEAT SHOCK 70 KDA PROTEIN 12A"/>
    <property type="match status" value="1"/>
</dbReference>
<gene>
    <name evidence="3" type="ORF">AMAG_14758</name>
</gene>
<protein>
    <recommendedName>
        <fullName evidence="5">Hsp70-like protein</fullName>
    </recommendedName>
</protein>
<dbReference type="Gene3D" id="3.30.420.40">
    <property type="match status" value="2"/>
</dbReference>
<dbReference type="GO" id="GO:0005524">
    <property type="term" value="F:ATP binding"/>
    <property type="evidence" value="ECO:0007669"/>
    <property type="project" value="UniProtKB-KW"/>
</dbReference>
<dbReference type="OMA" id="EMEENDW"/>
<dbReference type="STRING" id="578462.A0A0L0T5R6"/>
<dbReference type="PANTHER" id="PTHR14187">
    <property type="entry name" value="ALPHA KINASE/ELONGATION FACTOR 2 KINASE"/>
    <property type="match status" value="1"/>
</dbReference>
<organism evidence="3 4">
    <name type="scientific">Allomyces macrogynus (strain ATCC 38327)</name>
    <name type="common">Allomyces javanicus var. macrogynus</name>
    <dbReference type="NCBI Taxonomy" id="578462"/>
    <lineage>
        <taxon>Eukaryota</taxon>
        <taxon>Fungi</taxon>
        <taxon>Fungi incertae sedis</taxon>
        <taxon>Blastocladiomycota</taxon>
        <taxon>Blastocladiomycetes</taxon>
        <taxon>Blastocladiales</taxon>
        <taxon>Blastocladiaceae</taxon>
        <taxon>Allomyces</taxon>
    </lineage>
</organism>
<dbReference type="InterPro" id="IPR013126">
    <property type="entry name" value="Hsp_70_fam"/>
</dbReference>
<dbReference type="AlphaFoldDB" id="A0A0L0T5R6"/>
<dbReference type="GO" id="GO:0140662">
    <property type="term" value="F:ATP-dependent protein folding chaperone"/>
    <property type="evidence" value="ECO:0007669"/>
    <property type="project" value="InterPro"/>
</dbReference>
<evidence type="ECO:0000313" key="3">
    <source>
        <dbReference type="EMBL" id="KNE69909.1"/>
    </source>
</evidence>
<name>A0A0L0T5R6_ALLM3</name>
<evidence type="ECO:0000313" key="4">
    <source>
        <dbReference type="Proteomes" id="UP000054350"/>
    </source>
</evidence>
<evidence type="ECO:0000256" key="1">
    <source>
        <dbReference type="ARBA" id="ARBA00022741"/>
    </source>
</evidence>
<sequence>MAIVPVGWSSQAHQSMRSAATKAGLISNEKSWRLLFCYEPEAAALACIHESSFTITGSPKLMFVDCGGGTVDLFLARFNGDKKLEELTLGTGNFHGATSVDAQFMKFLANKIGDRAFQEYKYTVPFHFARLRQEWESKKCAFSGTQKWILQLPHALVKLFPTDKNAELRDCEIQVSAADMKSIIDPVVDEIISLICAQLEQARKLDGAKVQYLYLVGGFGSNPYLRDHMKGNSVIQEMVGSVVSLQKPDAAVVRGAVWFCLNNELIQMRRARKTVGIGVQRKFDPWRDHKSEITSYDPNDPTVVFVPKGVLCFMSKNDAVAHNASFTKGEFSDSKGAVLDQRLNVDDCTLSERSN</sequence>
<dbReference type="SUPFAM" id="SSF53067">
    <property type="entry name" value="Actin-like ATPase domain"/>
    <property type="match status" value="1"/>
</dbReference>
<proteinExistence type="predicted"/>
<evidence type="ECO:0008006" key="5">
    <source>
        <dbReference type="Google" id="ProtNLM"/>
    </source>
</evidence>
<dbReference type="OrthoDB" id="2963168at2759"/>
<reference evidence="3 4" key="1">
    <citation type="submission" date="2009-11" db="EMBL/GenBank/DDBJ databases">
        <title>Annotation of Allomyces macrogynus ATCC 38327.</title>
        <authorList>
            <consortium name="The Broad Institute Genome Sequencing Platform"/>
            <person name="Russ C."/>
            <person name="Cuomo C."/>
            <person name="Burger G."/>
            <person name="Gray M.W."/>
            <person name="Holland P.W.H."/>
            <person name="King N."/>
            <person name="Lang F.B.F."/>
            <person name="Roger A.J."/>
            <person name="Ruiz-Trillo I."/>
            <person name="Young S.K."/>
            <person name="Zeng Q."/>
            <person name="Gargeya S."/>
            <person name="Fitzgerald M."/>
            <person name="Haas B."/>
            <person name="Abouelleil A."/>
            <person name="Alvarado L."/>
            <person name="Arachchi H.M."/>
            <person name="Berlin A."/>
            <person name="Chapman S.B."/>
            <person name="Gearin G."/>
            <person name="Goldberg J."/>
            <person name="Griggs A."/>
            <person name="Gujja S."/>
            <person name="Hansen M."/>
            <person name="Heiman D."/>
            <person name="Howarth C."/>
            <person name="Larimer J."/>
            <person name="Lui A."/>
            <person name="MacDonald P.J.P."/>
            <person name="McCowen C."/>
            <person name="Montmayeur A."/>
            <person name="Murphy C."/>
            <person name="Neiman D."/>
            <person name="Pearson M."/>
            <person name="Priest M."/>
            <person name="Roberts A."/>
            <person name="Saif S."/>
            <person name="Shea T."/>
            <person name="Sisk P."/>
            <person name="Stolte C."/>
            <person name="Sykes S."/>
            <person name="Wortman J."/>
            <person name="Nusbaum C."/>
            <person name="Birren B."/>
        </authorList>
    </citation>
    <scope>NUCLEOTIDE SEQUENCE [LARGE SCALE GENOMIC DNA]</scope>
    <source>
        <strain evidence="3 4">ATCC 38327</strain>
    </source>
</reference>
<dbReference type="eggNOG" id="KOG0101">
    <property type="taxonomic scope" value="Eukaryota"/>
</dbReference>
<dbReference type="VEuPathDB" id="FungiDB:AMAG_14758"/>
<dbReference type="EMBL" id="GG745363">
    <property type="protein sequence ID" value="KNE69909.1"/>
    <property type="molecule type" value="Genomic_DNA"/>
</dbReference>
<keyword evidence="1" id="KW-0547">Nucleotide-binding</keyword>
<dbReference type="InterPro" id="IPR043129">
    <property type="entry name" value="ATPase_NBD"/>
</dbReference>
<dbReference type="Pfam" id="PF00012">
    <property type="entry name" value="HSP70"/>
    <property type="match status" value="1"/>
</dbReference>
<accession>A0A0L0T5R6</accession>
<dbReference type="Gene3D" id="3.90.640.10">
    <property type="entry name" value="Actin, Chain A, domain 4"/>
    <property type="match status" value="1"/>
</dbReference>